<feature type="region of interest" description="Disordered" evidence="1">
    <location>
        <begin position="15"/>
        <end position="95"/>
    </location>
</feature>
<organism evidence="2 3">
    <name type="scientific">Amycolatopsis tolypomycina</name>
    <dbReference type="NCBI Taxonomy" id="208445"/>
    <lineage>
        <taxon>Bacteria</taxon>
        <taxon>Bacillati</taxon>
        <taxon>Actinomycetota</taxon>
        <taxon>Actinomycetes</taxon>
        <taxon>Pseudonocardiales</taxon>
        <taxon>Pseudonocardiaceae</taxon>
        <taxon>Amycolatopsis</taxon>
    </lineage>
</organism>
<accession>A0A1H4VEK7</accession>
<dbReference type="PROSITE" id="PS51257">
    <property type="entry name" value="PROKAR_LIPOPROTEIN"/>
    <property type="match status" value="1"/>
</dbReference>
<keyword evidence="3" id="KW-1185">Reference proteome</keyword>
<dbReference type="EMBL" id="FNSO01000004">
    <property type="protein sequence ID" value="SEC78824.1"/>
    <property type="molecule type" value="Genomic_DNA"/>
</dbReference>
<feature type="compositionally biased region" description="Low complexity" evidence="1">
    <location>
        <begin position="29"/>
        <end position="60"/>
    </location>
</feature>
<sequence length="175" mass="17460">MRRITGPIGLALGALVAGCGSTGPPEPPTSLVTGTATTASASEPPASSAGPAPGSSPAVVTSRTAAQTTRRPPPSKSTPTTAKPPAKGSPVRTAPIDIVGSSYAETGPLTKAQLTDECGGTLCVEIAETVEGPPDPDQDCEVKRIIQALPIYRGDTITVVLSDPCGDFTEPSPSG</sequence>
<protein>
    <submittedName>
        <fullName evidence="2">Uncharacterized protein</fullName>
    </submittedName>
</protein>
<dbReference type="RefSeq" id="WP_143060678.1">
    <property type="nucleotide sequence ID" value="NZ_FNSO01000004.1"/>
</dbReference>
<gene>
    <name evidence="2" type="ORF">SAMN04489727_5090</name>
</gene>
<evidence type="ECO:0000313" key="3">
    <source>
        <dbReference type="Proteomes" id="UP000199622"/>
    </source>
</evidence>
<evidence type="ECO:0000313" key="2">
    <source>
        <dbReference type="EMBL" id="SEC78824.1"/>
    </source>
</evidence>
<name>A0A1H4VEK7_9PSEU</name>
<dbReference type="OrthoDB" id="3633986at2"/>
<dbReference type="AlphaFoldDB" id="A0A1H4VEK7"/>
<feature type="compositionally biased region" description="Low complexity" evidence="1">
    <location>
        <begin position="77"/>
        <end position="86"/>
    </location>
</feature>
<dbReference type="Proteomes" id="UP000199622">
    <property type="component" value="Unassembled WGS sequence"/>
</dbReference>
<proteinExistence type="predicted"/>
<dbReference type="STRING" id="208445.SAMN04489727_5090"/>
<evidence type="ECO:0000256" key="1">
    <source>
        <dbReference type="SAM" id="MobiDB-lite"/>
    </source>
</evidence>
<reference evidence="3" key="1">
    <citation type="submission" date="2016-10" db="EMBL/GenBank/DDBJ databases">
        <authorList>
            <person name="Varghese N."/>
            <person name="Submissions S."/>
        </authorList>
    </citation>
    <scope>NUCLEOTIDE SEQUENCE [LARGE SCALE GENOMIC DNA]</scope>
    <source>
        <strain evidence="3">DSM 44544</strain>
    </source>
</reference>